<name>A0A0A1UF05_ENTIV</name>
<dbReference type="OrthoDB" id="435593at2759"/>
<protein>
    <recommendedName>
        <fullName evidence="7">Exportin-1/Importin-beta-like domain-containing protein</fullName>
    </recommendedName>
</protein>
<dbReference type="GeneID" id="14893993"/>
<comment type="subcellular location">
    <subcellularLocation>
        <location evidence="1">Nucleus</location>
    </subcellularLocation>
</comment>
<dbReference type="PANTHER" id="PTHR12363">
    <property type="entry name" value="TRANSPORTIN 3 AND IMPORTIN 13"/>
    <property type="match status" value="1"/>
</dbReference>
<evidence type="ECO:0000256" key="2">
    <source>
        <dbReference type="ARBA" id="ARBA00007991"/>
    </source>
</evidence>
<keyword evidence="4" id="KW-0539">Nucleus</keyword>
<dbReference type="KEGG" id="eiv:EIN_253220"/>
<sequence length="882" mass="98615">MEELVQYIQIAFGPGSSPEMKTQASAGLAAFLKKPESFNFFQSLMMTPRNDPLFIEKVNYGAMILQKKLMYNYSNIPKELLPQIKEFVFAKIVEFKNEKLLVKQISLSIVAFALQDITWNNFVLGILEKIPVSQENNSLLLTLFTEVAIAGEKMDLIDTSMRAKFAEVINQTAPSIFDFVVNVCSQNVALTPIAGACVVEWINSTNLSLEVFQKSTLIGFFLKQLGSPYSDISSSVIEAFLKKLTEKNSRLPNDQEKAIIMNLAIGVMQEFVKYTPMITQNPLPCFFQISELFAMDLLQYVKSQYAPLINEHLNQLVLAADTVDEDVVRSVSDASIALLQAPSTRRAKESALLYEFLTDFARKMFQKVVTIHLDTRGLNGEELVDFLVLRKNVPYVVLRRCVDTLSNIASIDILIQLWGVNTNKEPIIAALDACSEDLVMSPGTSRLIQLFSVGIQYVAQQPEIPVLFTRSLIIAIGKYARFFGEECPQVVPDCVEFLMKYVGHPILGKKVAGALMRLSHGCPVCMASKVGVLKTVYDSVVQSVVQGKLKGNEKQFSKLINTFCNVIGSDSTHELLQQVFTVPANVVRKSVIAKSVNNETMTGLWLMGVIFSGLNRSKFRMEIAAVILELQVPEVLHGLLELLVNIKNEGGIDECCDVIGGMYLVIQAHAQPFLINSLQIIGKGYSFTKSASFILCLSKIIDAVYSTQMLRDTLLKNSVPILDQAMKSANSVSNDLIEYIAACFGTMTIPKEIFEGVFKWHVTMLITPEQRAYHALCINLVRIINNKEVTAAVVQPEVLLSCLESVVHLYTKEREKECSLVLRELYAIDSVSFCNNMQLIFQNKYTTVPNGFRQSFMPNNRLPKSAFNKLIEDLFFILKETA</sequence>
<dbReference type="InterPro" id="IPR051345">
    <property type="entry name" value="Importin_beta-like_NTR"/>
</dbReference>
<proteinExistence type="inferred from homology"/>
<dbReference type="Gene3D" id="1.25.10.10">
    <property type="entry name" value="Leucine-rich Repeat Variant"/>
    <property type="match status" value="1"/>
</dbReference>
<dbReference type="RefSeq" id="XP_004261829.1">
    <property type="nucleotide sequence ID" value="XM_004261781.1"/>
</dbReference>
<gene>
    <name evidence="5" type="ORF">EIN_253220</name>
</gene>
<dbReference type="PANTHER" id="PTHR12363:SF33">
    <property type="entry name" value="IMPORTIN-13"/>
    <property type="match status" value="1"/>
</dbReference>
<keyword evidence="3" id="KW-0813">Transport</keyword>
<dbReference type="AlphaFoldDB" id="A0A0A1UF05"/>
<dbReference type="GO" id="GO:0005634">
    <property type="term" value="C:nucleus"/>
    <property type="evidence" value="ECO:0007669"/>
    <property type="project" value="UniProtKB-SubCell"/>
</dbReference>
<evidence type="ECO:0000313" key="6">
    <source>
        <dbReference type="Proteomes" id="UP000014680"/>
    </source>
</evidence>
<dbReference type="EMBL" id="KB206169">
    <property type="protein sequence ID" value="ELP95058.1"/>
    <property type="molecule type" value="Genomic_DNA"/>
</dbReference>
<accession>A0A0A1UF05</accession>
<dbReference type="InterPro" id="IPR011989">
    <property type="entry name" value="ARM-like"/>
</dbReference>
<dbReference type="InterPro" id="IPR016024">
    <property type="entry name" value="ARM-type_fold"/>
</dbReference>
<dbReference type="Proteomes" id="UP000014680">
    <property type="component" value="Unassembled WGS sequence"/>
</dbReference>
<dbReference type="GO" id="GO:0005737">
    <property type="term" value="C:cytoplasm"/>
    <property type="evidence" value="ECO:0007669"/>
    <property type="project" value="TreeGrafter"/>
</dbReference>
<dbReference type="GO" id="GO:0006606">
    <property type="term" value="P:protein import into nucleus"/>
    <property type="evidence" value="ECO:0007669"/>
    <property type="project" value="TreeGrafter"/>
</dbReference>
<reference evidence="5 6" key="1">
    <citation type="submission" date="2012-10" db="EMBL/GenBank/DDBJ databases">
        <authorList>
            <person name="Zafar N."/>
            <person name="Inman J."/>
            <person name="Hall N."/>
            <person name="Lorenzi H."/>
            <person name="Caler E."/>
        </authorList>
    </citation>
    <scope>NUCLEOTIDE SEQUENCE [LARGE SCALE GENOMIC DNA]</scope>
    <source>
        <strain evidence="5 6">IP1</strain>
    </source>
</reference>
<evidence type="ECO:0000256" key="4">
    <source>
        <dbReference type="ARBA" id="ARBA00023242"/>
    </source>
</evidence>
<evidence type="ECO:0000256" key="1">
    <source>
        <dbReference type="ARBA" id="ARBA00004123"/>
    </source>
</evidence>
<dbReference type="OMA" id="YKYVTSQ"/>
<comment type="similarity">
    <text evidence="2">Belongs to the importin beta family.</text>
</comment>
<evidence type="ECO:0000313" key="5">
    <source>
        <dbReference type="EMBL" id="ELP95058.1"/>
    </source>
</evidence>
<dbReference type="SUPFAM" id="SSF48371">
    <property type="entry name" value="ARM repeat"/>
    <property type="match status" value="1"/>
</dbReference>
<evidence type="ECO:0008006" key="7">
    <source>
        <dbReference type="Google" id="ProtNLM"/>
    </source>
</evidence>
<dbReference type="VEuPathDB" id="AmoebaDB:EIN_253220"/>
<organism evidence="5 6">
    <name type="scientific">Entamoeba invadens IP1</name>
    <dbReference type="NCBI Taxonomy" id="370355"/>
    <lineage>
        <taxon>Eukaryota</taxon>
        <taxon>Amoebozoa</taxon>
        <taxon>Evosea</taxon>
        <taxon>Archamoebae</taxon>
        <taxon>Mastigamoebida</taxon>
        <taxon>Entamoebidae</taxon>
        <taxon>Entamoeba</taxon>
    </lineage>
</organism>
<keyword evidence="6" id="KW-1185">Reference proteome</keyword>
<evidence type="ECO:0000256" key="3">
    <source>
        <dbReference type="ARBA" id="ARBA00022448"/>
    </source>
</evidence>